<dbReference type="Proteomes" id="UP000006038">
    <property type="component" value="Chromosome 8"/>
</dbReference>
<keyword evidence="2" id="KW-1185">Reference proteome</keyword>
<reference evidence="1" key="2">
    <citation type="submission" date="2013-04" db="UniProtKB">
        <authorList>
            <consortium name="EnsemblPlants"/>
        </authorList>
    </citation>
    <scope>IDENTIFICATION</scope>
</reference>
<protein>
    <submittedName>
        <fullName evidence="1">Uncharacterized protein</fullName>
    </submittedName>
</protein>
<sequence>MVLEVWFLNSSYHEYFLTRAIFNGHQNRLNSIILFSTPLNGISHDCRNNKTGQRSCGIIPSKRSLTGGNFGNRTKKVALIQFPLLLTYLKKRNGLFTNEK</sequence>
<organism evidence="1">
    <name type="scientific">Oryza brachyantha</name>
    <name type="common">malo sina</name>
    <dbReference type="NCBI Taxonomy" id="4533"/>
    <lineage>
        <taxon>Eukaryota</taxon>
        <taxon>Viridiplantae</taxon>
        <taxon>Streptophyta</taxon>
        <taxon>Embryophyta</taxon>
        <taxon>Tracheophyta</taxon>
        <taxon>Spermatophyta</taxon>
        <taxon>Magnoliopsida</taxon>
        <taxon>Liliopsida</taxon>
        <taxon>Poales</taxon>
        <taxon>Poaceae</taxon>
        <taxon>BOP clade</taxon>
        <taxon>Oryzoideae</taxon>
        <taxon>Oryzeae</taxon>
        <taxon>Oryzinae</taxon>
        <taxon>Oryza</taxon>
    </lineage>
</organism>
<dbReference type="Gramene" id="OB08G15490.1">
    <property type="protein sequence ID" value="OB08G15490.1"/>
    <property type="gene ID" value="OB08G15490"/>
</dbReference>
<accession>J3MR20</accession>
<proteinExistence type="predicted"/>
<dbReference type="EnsemblPlants" id="OB08G15490.1">
    <property type="protein sequence ID" value="OB08G15490.1"/>
    <property type="gene ID" value="OB08G15490"/>
</dbReference>
<dbReference type="AlphaFoldDB" id="J3MR20"/>
<dbReference type="HOGENOM" id="CLU_2310437_0_0_1"/>
<evidence type="ECO:0000313" key="2">
    <source>
        <dbReference type="Proteomes" id="UP000006038"/>
    </source>
</evidence>
<name>J3MR20_ORYBR</name>
<evidence type="ECO:0000313" key="1">
    <source>
        <dbReference type="EnsemblPlants" id="OB08G15490.1"/>
    </source>
</evidence>
<reference evidence="1" key="1">
    <citation type="journal article" date="2013" name="Nat. Commun.">
        <title>Whole-genome sequencing of Oryza brachyantha reveals mechanisms underlying Oryza genome evolution.</title>
        <authorList>
            <person name="Chen J."/>
            <person name="Huang Q."/>
            <person name="Gao D."/>
            <person name="Wang J."/>
            <person name="Lang Y."/>
            <person name="Liu T."/>
            <person name="Li B."/>
            <person name="Bai Z."/>
            <person name="Luis Goicoechea J."/>
            <person name="Liang C."/>
            <person name="Chen C."/>
            <person name="Zhang W."/>
            <person name="Sun S."/>
            <person name="Liao Y."/>
            <person name="Zhang X."/>
            <person name="Yang L."/>
            <person name="Song C."/>
            <person name="Wang M."/>
            <person name="Shi J."/>
            <person name="Liu G."/>
            <person name="Liu J."/>
            <person name="Zhou H."/>
            <person name="Zhou W."/>
            <person name="Yu Q."/>
            <person name="An N."/>
            <person name="Chen Y."/>
            <person name="Cai Q."/>
            <person name="Wang B."/>
            <person name="Liu B."/>
            <person name="Min J."/>
            <person name="Huang Y."/>
            <person name="Wu H."/>
            <person name="Li Z."/>
            <person name="Zhang Y."/>
            <person name="Yin Y."/>
            <person name="Song W."/>
            <person name="Jiang J."/>
            <person name="Jackson S.A."/>
            <person name="Wing R.A."/>
            <person name="Wang J."/>
            <person name="Chen M."/>
        </authorList>
    </citation>
    <scope>NUCLEOTIDE SEQUENCE [LARGE SCALE GENOMIC DNA]</scope>
    <source>
        <strain evidence="1">cv. IRGC 101232</strain>
    </source>
</reference>